<protein>
    <submittedName>
        <fullName evidence="3">Fimbrial protein</fullName>
    </submittedName>
</protein>
<gene>
    <name evidence="3" type="ORF">F3J38_17585</name>
</gene>
<dbReference type="EMBL" id="VWXD01000006">
    <property type="protein sequence ID" value="NIF01853.1"/>
    <property type="molecule type" value="Genomic_DNA"/>
</dbReference>
<proteinExistence type="predicted"/>
<evidence type="ECO:0000313" key="4">
    <source>
        <dbReference type="Proteomes" id="UP000780690"/>
    </source>
</evidence>
<dbReference type="Pfam" id="PF00419">
    <property type="entry name" value="Fimbrial"/>
    <property type="match status" value="1"/>
</dbReference>
<dbReference type="Proteomes" id="UP000780690">
    <property type="component" value="Unassembled WGS sequence"/>
</dbReference>
<name>A0ABX0R1J8_9GAMM</name>
<keyword evidence="4" id="KW-1185">Reference proteome</keyword>
<sequence length="166" mass="18322">MNSKMLFMRCNCIVILTTLYLFSPHSHAFSFGITVKGKVIAPPCTINDGNDLAIGFGSGLIAESIDGKNYEIPIPYSLHCPHGSPTSLKMKITGFGSLYDPTLLRTSKNNLAIMLKSNSHKLDLDKWTYFNYPAKPTLTAVLTRNASGRITLGYFFSTATLMVDYQ</sequence>
<reference evidence="3 4" key="1">
    <citation type="journal article" date="2019" name="bioRxiv">
        <title>Bacteria contribute to plant secondary compound degradation in a generalist herbivore system.</title>
        <authorList>
            <person name="Francoeur C.B."/>
            <person name="Khadempour L."/>
            <person name="Moreira-Soto R.D."/>
            <person name="Gotting K."/>
            <person name="Book A.J."/>
            <person name="Pinto-Tomas A.A."/>
            <person name="Keefover-Ring K."/>
            <person name="Currie C.R."/>
        </authorList>
    </citation>
    <scope>NUCLEOTIDE SEQUENCE [LARGE SCALE GENOMIC DNA]</scope>
    <source>
        <strain evidence="3 4">Acro-805</strain>
    </source>
</reference>
<dbReference type="InterPro" id="IPR036937">
    <property type="entry name" value="Adhesion_dom_fimbrial_sf"/>
</dbReference>
<feature type="domain" description="Fimbrial-type adhesion" evidence="2">
    <location>
        <begin position="34"/>
        <end position="166"/>
    </location>
</feature>
<keyword evidence="1" id="KW-0732">Signal</keyword>
<accession>A0ABX0R1J8</accession>
<dbReference type="Gene3D" id="2.60.40.1090">
    <property type="entry name" value="Fimbrial-type adhesion domain"/>
    <property type="match status" value="1"/>
</dbReference>
<organism evidence="3 4">
    <name type="scientific">Candidatus Pantoea formicae</name>
    <dbReference type="NCBI Taxonomy" id="2608355"/>
    <lineage>
        <taxon>Bacteria</taxon>
        <taxon>Pseudomonadati</taxon>
        <taxon>Pseudomonadota</taxon>
        <taxon>Gammaproteobacteria</taxon>
        <taxon>Enterobacterales</taxon>
        <taxon>Erwiniaceae</taxon>
        <taxon>Pantoea</taxon>
    </lineage>
</organism>
<feature type="chain" id="PRO_5046010710" evidence="1">
    <location>
        <begin position="29"/>
        <end position="166"/>
    </location>
</feature>
<dbReference type="InterPro" id="IPR008966">
    <property type="entry name" value="Adhesion_dom_sf"/>
</dbReference>
<dbReference type="RefSeq" id="WP_167140559.1">
    <property type="nucleotide sequence ID" value="NZ_VWXD01000006.1"/>
</dbReference>
<dbReference type="InterPro" id="IPR000259">
    <property type="entry name" value="Adhesion_dom_fimbrial"/>
</dbReference>
<evidence type="ECO:0000313" key="3">
    <source>
        <dbReference type="EMBL" id="NIF01853.1"/>
    </source>
</evidence>
<dbReference type="SUPFAM" id="SSF49401">
    <property type="entry name" value="Bacterial adhesins"/>
    <property type="match status" value="1"/>
</dbReference>
<evidence type="ECO:0000256" key="1">
    <source>
        <dbReference type="SAM" id="SignalP"/>
    </source>
</evidence>
<evidence type="ECO:0000259" key="2">
    <source>
        <dbReference type="Pfam" id="PF00419"/>
    </source>
</evidence>
<feature type="signal peptide" evidence="1">
    <location>
        <begin position="1"/>
        <end position="28"/>
    </location>
</feature>
<comment type="caution">
    <text evidence="3">The sequence shown here is derived from an EMBL/GenBank/DDBJ whole genome shotgun (WGS) entry which is preliminary data.</text>
</comment>